<keyword evidence="1" id="KW-0175">Coiled coil</keyword>
<dbReference type="InParanoid" id="A0A2P6NY25"/>
<reference evidence="3 4" key="1">
    <citation type="journal article" date="2018" name="Genome Biol. Evol.">
        <title>Multiple Roots of Fruiting Body Formation in Amoebozoa.</title>
        <authorList>
            <person name="Hillmann F."/>
            <person name="Forbes G."/>
            <person name="Novohradska S."/>
            <person name="Ferling I."/>
            <person name="Riege K."/>
            <person name="Groth M."/>
            <person name="Westermann M."/>
            <person name="Marz M."/>
            <person name="Spaller T."/>
            <person name="Winckler T."/>
            <person name="Schaap P."/>
            <person name="Glockner G."/>
        </authorList>
    </citation>
    <scope>NUCLEOTIDE SEQUENCE [LARGE SCALE GENOMIC DNA]</scope>
    <source>
        <strain evidence="3 4">Jena</strain>
    </source>
</reference>
<feature type="compositionally biased region" description="Polar residues" evidence="2">
    <location>
        <begin position="289"/>
        <end position="304"/>
    </location>
</feature>
<evidence type="ECO:0000313" key="4">
    <source>
        <dbReference type="Proteomes" id="UP000241769"/>
    </source>
</evidence>
<keyword evidence="4" id="KW-1185">Reference proteome</keyword>
<protein>
    <submittedName>
        <fullName evidence="3">Uncharacterized protein</fullName>
    </submittedName>
</protein>
<dbReference type="EMBL" id="MDYQ01000007">
    <property type="protein sequence ID" value="PRP88818.1"/>
    <property type="molecule type" value="Genomic_DNA"/>
</dbReference>
<evidence type="ECO:0000313" key="3">
    <source>
        <dbReference type="EMBL" id="PRP88818.1"/>
    </source>
</evidence>
<comment type="caution">
    <text evidence="3">The sequence shown here is derived from an EMBL/GenBank/DDBJ whole genome shotgun (WGS) entry which is preliminary data.</text>
</comment>
<dbReference type="Proteomes" id="UP000241769">
    <property type="component" value="Unassembled WGS sequence"/>
</dbReference>
<gene>
    <name evidence="3" type="ORF">PROFUN_00286</name>
</gene>
<evidence type="ECO:0000256" key="1">
    <source>
        <dbReference type="SAM" id="Coils"/>
    </source>
</evidence>
<feature type="coiled-coil region" evidence="1">
    <location>
        <begin position="438"/>
        <end position="472"/>
    </location>
</feature>
<name>A0A2P6NY25_9EUKA</name>
<accession>A0A2P6NY25</accession>
<dbReference type="AlphaFoldDB" id="A0A2P6NY25"/>
<proteinExistence type="predicted"/>
<feature type="region of interest" description="Disordered" evidence="2">
    <location>
        <begin position="282"/>
        <end position="304"/>
    </location>
</feature>
<sequence>MSILAYLRDFALGVHKQHQQPMLKRQRVDTSLDVYSTEELAFRVLDSIDNAVLVMHYVSDSTILVAFMNDLARKMMSDVAGTDDAFDFSDPLPFPNEQSFWTSVRSVANTGIPTRIELKISNRSLRIKFKKILLNQRTFVAAIAKYEKERNPSDFAQHGPSDELTVLANSVENDIIGRVLGFKSLFLTLNSNMFEPGITTFYAVSPSVAFVCGLQSPHQARGKTTDVIKSDHLSEAAFNDLSQRSSFTLDSQVKHFTLFCEVKRITPKVYLTLCLVHRRKPPGVKPQPAASTTANSGNTPPSSWSKHQWDVVLEDCLVYISENPQYACTTKQKVPAAFFDNSQNIYCYFYQGESFLPSGSSDGLKWKSSCSAPTQGKLQKRYFYHKTPEGKKLRRRVMWLEDLPGFFALEYRHFSPSTSVELERLMGSDTMDWTMVISQVSKQDNHKLLNSMEELEREFKKGESRVETSEMEEPSQVLSYVSGILNNWAVQYHLDKSPTT</sequence>
<evidence type="ECO:0000256" key="2">
    <source>
        <dbReference type="SAM" id="MobiDB-lite"/>
    </source>
</evidence>
<organism evidence="3 4">
    <name type="scientific">Planoprotostelium fungivorum</name>
    <dbReference type="NCBI Taxonomy" id="1890364"/>
    <lineage>
        <taxon>Eukaryota</taxon>
        <taxon>Amoebozoa</taxon>
        <taxon>Evosea</taxon>
        <taxon>Variosea</taxon>
        <taxon>Cavosteliida</taxon>
        <taxon>Cavosteliaceae</taxon>
        <taxon>Planoprotostelium</taxon>
    </lineage>
</organism>